<accession>M8CEH5</accession>
<reference evidence="1" key="1">
    <citation type="submission" date="2015-06" db="UniProtKB">
        <authorList>
            <consortium name="EnsemblPlants"/>
        </authorList>
    </citation>
    <scope>IDENTIFICATION</scope>
</reference>
<name>M8CEH5_AEGTA</name>
<proteinExistence type="predicted"/>
<sequence length="121" mass="12325">MVVVVYGGAICGLGLVVIYGGGICGLGLVVVYGSGNVYGGVEDRRAGASPYDRASAAACWSSNPSRPGDAIAAAWSPASSYSSRPSVCLPPLHTPDRTTDGRLPLLLTRTLVSLCPEVICA</sequence>
<dbReference type="AlphaFoldDB" id="M8CEH5"/>
<evidence type="ECO:0000313" key="1">
    <source>
        <dbReference type="EnsemblPlants" id="EMT21581"/>
    </source>
</evidence>
<dbReference type="EnsemblPlants" id="EMT21581">
    <property type="protein sequence ID" value="EMT21581"/>
    <property type="gene ID" value="F775_43691"/>
</dbReference>
<organism evidence="1">
    <name type="scientific">Aegilops tauschii</name>
    <name type="common">Tausch's goatgrass</name>
    <name type="synonym">Aegilops squarrosa</name>
    <dbReference type="NCBI Taxonomy" id="37682"/>
    <lineage>
        <taxon>Eukaryota</taxon>
        <taxon>Viridiplantae</taxon>
        <taxon>Streptophyta</taxon>
        <taxon>Embryophyta</taxon>
        <taxon>Tracheophyta</taxon>
        <taxon>Spermatophyta</taxon>
        <taxon>Magnoliopsida</taxon>
        <taxon>Liliopsida</taxon>
        <taxon>Poales</taxon>
        <taxon>Poaceae</taxon>
        <taxon>BOP clade</taxon>
        <taxon>Pooideae</taxon>
        <taxon>Triticodae</taxon>
        <taxon>Triticeae</taxon>
        <taxon>Triticinae</taxon>
        <taxon>Aegilops</taxon>
    </lineage>
</organism>
<protein>
    <submittedName>
        <fullName evidence="1">Uncharacterized protein</fullName>
    </submittedName>
</protein>